<dbReference type="OrthoDB" id="9778545at2"/>
<evidence type="ECO:0000256" key="2">
    <source>
        <dbReference type="ARBA" id="ARBA00005992"/>
    </source>
</evidence>
<dbReference type="InterPro" id="IPR045380">
    <property type="entry name" value="LD_TPept_scaffold_dom"/>
</dbReference>
<dbReference type="InterPro" id="IPR036365">
    <property type="entry name" value="PGBD-like_sf"/>
</dbReference>
<keyword evidence="6 7" id="KW-0961">Cell wall biogenesis/degradation</keyword>
<evidence type="ECO:0000256" key="8">
    <source>
        <dbReference type="SAM" id="SignalP"/>
    </source>
</evidence>
<comment type="similarity">
    <text evidence="2">Belongs to the YkuD family.</text>
</comment>
<evidence type="ECO:0000256" key="6">
    <source>
        <dbReference type="ARBA" id="ARBA00023316"/>
    </source>
</evidence>
<organism evidence="10 11">
    <name type="scientific">Pedobacter frigoris</name>
    <dbReference type="NCBI Taxonomy" id="2571272"/>
    <lineage>
        <taxon>Bacteria</taxon>
        <taxon>Pseudomonadati</taxon>
        <taxon>Bacteroidota</taxon>
        <taxon>Sphingobacteriia</taxon>
        <taxon>Sphingobacteriales</taxon>
        <taxon>Sphingobacteriaceae</taxon>
        <taxon>Pedobacter</taxon>
    </lineage>
</organism>
<comment type="pathway">
    <text evidence="1 7">Cell wall biogenesis; peptidoglycan biosynthesis.</text>
</comment>
<dbReference type="SUPFAM" id="SSF47090">
    <property type="entry name" value="PGBD-like"/>
    <property type="match status" value="1"/>
</dbReference>
<accession>A0A4U1CHL0</accession>
<reference evidence="10 11" key="1">
    <citation type="submission" date="2019-04" db="EMBL/GenBank/DDBJ databases">
        <title>Pedobacter sp. RP-3-15 sp. nov., isolated from Arctic soil.</title>
        <authorList>
            <person name="Dahal R.H."/>
            <person name="Kim D.-U."/>
        </authorList>
    </citation>
    <scope>NUCLEOTIDE SEQUENCE [LARGE SCALE GENOMIC DNA]</scope>
    <source>
        <strain evidence="10 11">RP-3-15</strain>
    </source>
</reference>
<evidence type="ECO:0000313" key="11">
    <source>
        <dbReference type="Proteomes" id="UP000307244"/>
    </source>
</evidence>
<comment type="caution">
    <text evidence="10">The sequence shown here is derived from an EMBL/GenBank/DDBJ whole genome shotgun (WGS) entry which is preliminary data.</text>
</comment>
<evidence type="ECO:0000256" key="7">
    <source>
        <dbReference type="PROSITE-ProRule" id="PRU01373"/>
    </source>
</evidence>
<keyword evidence="5 7" id="KW-0573">Peptidoglycan synthesis</keyword>
<dbReference type="UniPathway" id="UPA00219"/>
<dbReference type="Proteomes" id="UP000307244">
    <property type="component" value="Unassembled WGS sequence"/>
</dbReference>
<dbReference type="GO" id="GO:0009252">
    <property type="term" value="P:peptidoglycan biosynthetic process"/>
    <property type="evidence" value="ECO:0007669"/>
    <property type="project" value="UniProtKB-UniPathway"/>
</dbReference>
<dbReference type="Pfam" id="PF20142">
    <property type="entry name" value="Scaffold"/>
    <property type="match status" value="1"/>
</dbReference>
<dbReference type="Gene3D" id="2.40.440.10">
    <property type="entry name" value="L,D-transpeptidase catalytic domain-like"/>
    <property type="match status" value="1"/>
</dbReference>
<evidence type="ECO:0000313" key="10">
    <source>
        <dbReference type="EMBL" id="TKC05911.1"/>
    </source>
</evidence>
<dbReference type="InterPro" id="IPR002477">
    <property type="entry name" value="Peptidoglycan-bd-like"/>
</dbReference>
<keyword evidence="8" id="KW-0732">Signal</keyword>
<dbReference type="Gene3D" id="1.10.101.10">
    <property type="entry name" value="PGBD-like superfamily/PGBD"/>
    <property type="match status" value="1"/>
</dbReference>
<dbReference type="Pfam" id="PF03734">
    <property type="entry name" value="YkuD"/>
    <property type="match status" value="1"/>
</dbReference>
<evidence type="ECO:0000256" key="4">
    <source>
        <dbReference type="ARBA" id="ARBA00022960"/>
    </source>
</evidence>
<dbReference type="Pfam" id="PF01471">
    <property type="entry name" value="PG_binding_1"/>
    <property type="match status" value="1"/>
</dbReference>
<dbReference type="PANTHER" id="PTHR41533">
    <property type="entry name" value="L,D-TRANSPEPTIDASE HI_1667-RELATED"/>
    <property type="match status" value="1"/>
</dbReference>
<evidence type="ECO:0000259" key="9">
    <source>
        <dbReference type="PROSITE" id="PS52029"/>
    </source>
</evidence>
<dbReference type="AlphaFoldDB" id="A0A4U1CHL0"/>
<evidence type="ECO:0000256" key="3">
    <source>
        <dbReference type="ARBA" id="ARBA00022679"/>
    </source>
</evidence>
<evidence type="ECO:0000256" key="5">
    <source>
        <dbReference type="ARBA" id="ARBA00022984"/>
    </source>
</evidence>
<keyword evidence="4 7" id="KW-0133">Cell shape</keyword>
<dbReference type="InterPro" id="IPR038063">
    <property type="entry name" value="Transpep_catalytic_dom"/>
</dbReference>
<dbReference type="InterPro" id="IPR036366">
    <property type="entry name" value="PGBDSf"/>
</dbReference>
<dbReference type="PROSITE" id="PS52029">
    <property type="entry name" value="LD_TPASE"/>
    <property type="match status" value="1"/>
</dbReference>
<sequence>MKKLSHLLLLILFLSTTVCLQSCRQKDQKEQKISKEAIKKRSIKDWNKTIPGSFNDKQELFFDTLQIASFLEQYPQLTEYKGSIAKFYSGRNFAYAWYSKSGLIEQAGNLADRVKNLPEEGITKPIPYITQLDSMLYLKSAKKPDLNLELMLTAQYFVFAKLAWQGMDAAISKKTQWFLPRKKFSYEEYLDSLVKTPGKFAGIGVAPVYRQYELLKGFLLKYKALEEKEKWPAIIADQKSYKPGDSSPVIPQIKTRLFKLEDFKGDTTNILYDDELLQAMKQFQERHGLVADGAIGKGTLNELNVPLNTRIRQLLVNMERSRWLPVEVHTDYLAVNIPEFKLHVYHADSLLWSCNVVVGQSVHKTVIFAGDMKYVVFSPFWNVPPSIVKNEVLPDMRRNPNYLRDHQMEITGREGGLPVIRQKPGPKNSLGQVKFLFPNSYNIYLHDTPSKTLFNESSRAFSHGCIRVGEPAKLANFLLRNAKGWDEEKIKEAMNSGKEKYITLKEKVPVFIAYFTAFTDRNNLLNFRKDIYDRDKPLADMLLKKD</sequence>
<dbReference type="InterPro" id="IPR052905">
    <property type="entry name" value="LD-transpeptidase_YkuD-like"/>
</dbReference>
<feature type="chain" id="PRO_5020402547" evidence="8">
    <location>
        <begin position="21"/>
        <end position="546"/>
    </location>
</feature>
<evidence type="ECO:0000256" key="1">
    <source>
        <dbReference type="ARBA" id="ARBA00004752"/>
    </source>
</evidence>
<dbReference type="SUPFAM" id="SSF141523">
    <property type="entry name" value="L,D-transpeptidase catalytic domain-like"/>
    <property type="match status" value="1"/>
</dbReference>
<protein>
    <submittedName>
        <fullName evidence="10">Murein L,D-transpeptidase</fullName>
    </submittedName>
</protein>
<dbReference type="EMBL" id="SWBQ01000003">
    <property type="protein sequence ID" value="TKC05911.1"/>
    <property type="molecule type" value="Genomic_DNA"/>
</dbReference>
<feature type="signal peptide" evidence="8">
    <location>
        <begin position="1"/>
        <end position="20"/>
    </location>
</feature>
<keyword evidence="3" id="KW-0808">Transferase</keyword>
<name>A0A4U1CHL0_9SPHI</name>
<dbReference type="RefSeq" id="WP_136836172.1">
    <property type="nucleotide sequence ID" value="NZ_SWBQ01000003.1"/>
</dbReference>
<proteinExistence type="inferred from homology"/>
<dbReference type="InterPro" id="IPR005490">
    <property type="entry name" value="LD_TPept_cat_dom"/>
</dbReference>
<dbReference type="GO" id="GO:0016740">
    <property type="term" value="F:transferase activity"/>
    <property type="evidence" value="ECO:0007669"/>
    <property type="project" value="UniProtKB-KW"/>
</dbReference>
<dbReference type="CDD" id="cd16913">
    <property type="entry name" value="YkuD_like"/>
    <property type="match status" value="1"/>
</dbReference>
<keyword evidence="11" id="KW-1185">Reference proteome</keyword>
<dbReference type="GO" id="GO:0071555">
    <property type="term" value="P:cell wall organization"/>
    <property type="evidence" value="ECO:0007669"/>
    <property type="project" value="UniProtKB-UniRule"/>
</dbReference>
<feature type="active site" description="Proton donor/acceptor" evidence="7">
    <location>
        <position position="446"/>
    </location>
</feature>
<gene>
    <name evidence="10" type="ORF">FA047_11240</name>
</gene>
<dbReference type="GO" id="GO:0008360">
    <property type="term" value="P:regulation of cell shape"/>
    <property type="evidence" value="ECO:0007669"/>
    <property type="project" value="UniProtKB-UniRule"/>
</dbReference>
<feature type="domain" description="L,D-TPase catalytic" evidence="9">
    <location>
        <begin position="331"/>
        <end position="493"/>
    </location>
</feature>
<feature type="active site" description="Nucleophile" evidence="7">
    <location>
        <position position="465"/>
    </location>
</feature>
<dbReference type="PANTHER" id="PTHR41533:SF2">
    <property type="entry name" value="BLR7131 PROTEIN"/>
    <property type="match status" value="1"/>
</dbReference>
<dbReference type="GO" id="GO:0004180">
    <property type="term" value="F:carboxypeptidase activity"/>
    <property type="evidence" value="ECO:0007669"/>
    <property type="project" value="UniProtKB-ARBA"/>
</dbReference>